<dbReference type="AlphaFoldDB" id="A0AAD6SAW7"/>
<proteinExistence type="predicted"/>
<name>A0AAD6SAW7_9AGAR</name>
<accession>A0AAD6SAW7</accession>
<dbReference type="Proteomes" id="UP001218188">
    <property type="component" value="Unassembled WGS sequence"/>
</dbReference>
<protein>
    <submittedName>
        <fullName evidence="1">Uncharacterized protein</fullName>
    </submittedName>
</protein>
<keyword evidence="2" id="KW-1185">Reference proteome</keyword>
<gene>
    <name evidence="1" type="ORF">C8F04DRAFT_1192482</name>
</gene>
<evidence type="ECO:0000313" key="2">
    <source>
        <dbReference type="Proteomes" id="UP001218188"/>
    </source>
</evidence>
<organism evidence="1 2">
    <name type="scientific">Mycena alexandri</name>
    <dbReference type="NCBI Taxonomy" id="1745969"/>
    <lineage>
        <taxon>Eukaryota</taxon>
        <taxon>Fungi</taxon>
        <taxon>Dikarya</taxon>
        <taxon>Basidiomycota</taxon>
        <taxon>Agaricomycotina</taxon>
        <taxon>Agaricomycetes</taxon>
        <taxon>Agaricomycetidae</taxon>
        <taxon>Agaricales</taxon>
        <taxon>Marasmiineae</taxon>
        <taxon>Mycenaceae</taxon>
        <taxon>Mycena</taxon>
    </lineage>
</organism>
<comment type="caution">
    <text evidence="1">The sequence shown here is derived from an EMBL/GenBank/DDBJ whole genome shotgun (WGS) entry which is preliminary data.</text>
</comment>
<sequence length="180" mass="18227">MTQTSSTQGALGTAAPSVEANAAEAAASVDAGMTISPAHRAHQSDVALQGNIPSGAVQAYSMLSIAANALATAAGAPPQPSPVATLASQGLQFTGPWIAGAVYGVVPGGPLTMIPDNGERWYAITRGRYLGVTNSATIADGAVTRVSHGLRISYNSQQDAVNAFNQALALPEMELVKLIV</sequence>
<evidence type="ECO:0000313" key="1">
    <source>
        <dbReference type="EMBL" id="KAJ7024358.1"/>
    </source>
</evidence>
<reference evidence="1" key="1">
    <citation type="submission" date="2023-03" db="EMBL/GenBank/DDBJ databases">
        <title>Massive genome expansion in bonnet fungi (Mycena s.s.) driven by repeated elements and novel gene families across ecological guilds.</title>
        <authorList>
            <consortium name="Lawrence Berkeley National Laboratory"/>
            <person name="Harder C.B."/>
            <person name="Miyauchi S."/>
            <person name="Viragh M."/>
            <person name="Kuo A."/>
            <person name="Thoen E."/>
            <person name="Andreopoulos B."/>
            <person name="Lu D."/>
            <person name="Skrede I."/>
            <person name="Drula E."/>
            <person name="Henrissat B."/>
            <person name="Morin E."/>
            <person name="Kohler A."/>
            <person name="Barry K."/>
            <person name="LaButti K."/>
            <person name="Morin E."/>
            <person name="Salamov A."/>
            <person name="Lipzen A."/>
            <person name="Mereny Z."/>
            <person name="Hegedus B."/>
            <person name="Baldrian P."/>
            <person name="Stursova M."/>
            <person name="Weitz H."/>
            <person name="Taylor A."/>
            <person name="Grigoriev I.V."/>
            <person name="Nagy L.G."/>
            <person name="Martin F."/>
            <person name="Kauserud H."/>
        </authorList>
    </citation>
    <scope>NUCLEOTIDE SEQUENCE</scope>
    <source>
        <strain evidence="1">CBHHK200</strain>
    </source>
</reference>
<dbReference type="EMBL" id="JARJCM010000171">
    <property type="protein sequence ID" value="KAJ7024358.1"/>
    <property type="molecule type" value="Genomic_DNA"/>
</dbReference>